<keyword evidence="3" id="KW-1185">Reference proteome</keyword>
<feature type="compositionally biased region" description="Low complexity" evidence="1">
    <location>
        <begin position="82"/>
        <end position="93"/>
    </location>
</feature>
<accession>Q2H9N3</accession>
<feature type="compositionally biased region" description="Basic and acidic residues" evidence="1">
    <location>
        <begin position="120"/>
        <end position="129"/>
    </location>
</feature>
<dbReference type="GeneID" id="4388788"/>
<feature type="compositionally biased region" description="Polar residues" evidence="1">
    <location>
        <begin position="60"/>
        <end position="72"/>
    </location>
</feature>
<gene>
    <name evidence="2" type="ORF">CHGG_03071</name>
</gene>
<evidence type="ECO:0000313" key="3">
    <source>
        <dbReference type="Proteomes" id="UP000001056"/>
    </source>
</evidence>
<feature type="compositionally biased region" description="Low complexity" evidence="1">
    <location>
        <begin position="13"/>
        <end position="27"/>
    </location>
</feature>
<organism evidence="2 3">
    <name type="scientific">Chaetomium globosum (strain ATCC 6205 / CBS 148.51 / DSM 1962 / NBRC 6347 / NRRL 1970)</name>
    <name type="common">Soil fungus</name>
    <dbReference type="NCBI Taxonomy" id="306901"/>
    <lineage>
        <taxon>Eukaryota</taxon>
        <taxon>Fungi</taxon>
        <taxon>Dikarya</taxon>
        <taxon>Ascomycota</taxon>
        <taxon>Pezizomycotina</taxon>
        <taxon>Sordariomycetes</taxon>
        <taxon>Sordariomycetidae</taxon>
        <taxon>Sordariales</taxon>
        <taxon>Chaetomiaceae</taxon>
        <taxon>Chaetomium</taxon>
    </lineage>
</organism>
<dbReference type="OrthoDB" id="5151015at2759"/>
<evidence type="ECO:0000256" key="1">
    <source>
        <dbReference type="SAM" id="MobiDB-lite"/>
    </source>
</evidence>
<evidence type="ECO:0000313" key="2">
    <source>
        <dbReference type="EMBL" id="EAQ91136.1"/>
    </source>
</evidence>
<feature type="region of interest" description="Disordered" evidence="1">
    <location>
        <begin position="1"/>
        <end position="140"/>
    </location>
</feature>
<dbReference type="eggNOG" id="ENOG502T36D">
    <property type="taxonomic scope" value="Eukaryota"/>
</dbReference>
<feature type="compositionally biased region" description="Polar residues" evidence="1">
    <location>
        <begin position="268"/>
        <end position="281"/>
    </location>
</feature>
<dbReference type="Proteomes" id="UP000001056">
    <property type="component" value="Unassembled WGS sequence"/>
</dbReference>
<sequence>MAKVIDNVVRLTSSSPAAKSPDSDVSPGTKVSSIPADYFSPESRTNGDFGRNGLSRPFVSVSTDASTITLASISEEGHLESSRQSSNDSSRPSVGHRKSSTASVTFQQPRNPSLPQGHPRKTDNRRLRESSPSPVRPHGSLVLAPHVVPARYAFCVRGKCQTGAGGRYWENMDGRPSTHRRIPVHSHPGRAAHGKSMQRFSIFPACARPTHGRGAPDLRVQSGCMKKNGTEGPHRHITAMQSERREAWLSFSRELQVHHGKQAKPSLADNQSSELSTPQPH</sequence>
<dbReference type="HOGENOM" id="CLU_990451_0_0_1"/>
<dbReference type="VEuPathDB" id="FungiDB:CHGG_03071"/>
<dbReference type="InParanoid" id="Q2H9N3"/>
<feature type="region of interest" description="Disordered" evidence="1">
    <location>
        <begin position="256"/>
        <end position="281"/>
    </location>
</feature>
<feature type="compositionally biased region" description="Polar residues" evidence="1">
    <location>
        <begin position="100"/>
        <end position="114"/>
    </location>
</feature>
<proteinExistence type="predicted"/>
<dbReference type="EMBL" id="CH408030">
    <property type="protein sequence ID" value="EAQ91136.1"/>
    <property type="molecule type" value="Genomic_DNA"/>
</dbReference>
<protein>
    <submittedName>
        <fullName evidence="2">Uncharacterized protein</fullName>
    </submittedName>
</protein>
<dbReference type="AlphaFoldDB" id="Q2H9N3"/>
<name>Q2H9N3_CHAGB</name>
<reference evidence="3" key="1">
    <citation type="journal article" date="2015" name="Genome Announc.">
        <title>Draft genome sequence of the cellulolytic fungus Chaetomium globosum.</title>
        <authorList>
            <person name="Cuomo C.A."/>
            <person name="Untereiner W.A."/>
            <person name="Ma L.-J."/>
            <person name="Grabherr M."/>
            <person name="Birren B.W."/>
        </authorList>
    </citation>
    <scope>NUCLEOTIDE SEQUENCE [LARGE SCALE GENOMIC DNA]</scope>
    <source>
        <strain evidence="3">ATCC 6205 / CBS 148.51 / DSM 1962 / NBRC 6347 / NRRL 1970</strain>
    </source>
</reference>
<dbReference type="RefSeq" id="XP_001229587.1">
    <property type="nucleotide sequence ID" value="XM_001229586.1"/>
</dbReference>